<accession>A0ACC0KP88</accession>
<gene>
    <name evidence="1" type="ORF">MSG28_010915</name>
</gene>
<protein>
    <submittedName>
        <fullName evidence="1">Uncharacterized protein</fullName>
    </submittedName>
</protein>
<comment type="caution">
    <text evidence="1">The sequence shown here is derived from an EMBL/GenBank/DDBJ whole genome shotgun (WGS) entry which is preliminary data.</text>
</comment>
<reference evidence="1 2" key="1">
    <citation type="journal article" date="2022" name="Genome Biol. Evol.">
        <title>The Spruce Budworm Genome: Reconstructing the Evolutionary History of Antifreeze Proteins.</title>
        <authorList>
            <person name="Beliveau C."/>
            <person name="Gagne P."/>
            <person name="Picq S."/>
            <person name="Vernygora O."/>
            <person name="Keeling C.I."/>
            <person name="Pinkney K."/>
            <person name="Doucet D."/>
            <person name="Wen F."/>
            <person name="Johnston J.S."/>
            <person name="Maaroufi H."/>
            <person name="Boyle B."/>
            <person name="Laroche J."/>
            <person name="Dewar K."/>
            <person name="Juretic N."/>
            <person name="Blackburn G."/>
            <person name="Nisole A."/>
            <person name="Brunet B."/>
            <person name="Brandao M."/>
            <person name="Lumley L."/>
            <person name="Duan J."/>
            <person name="Quan G."/>
            <person name="Lucarotti C.J."/>
            <person name="Roe A.D."/>
            <person name="Sperling F.A.H."/>
            <person name="Levesque R.C."/>
            <person name="Cusson M."/>
        </authorList>
    </citation>
    <scope>NUCLEOTIDE SEQUENCE [LARGE SCALE GENOMIC DNA]</scope>
    <source>
        <strain evidence="1">Glfc:IPQL:Cfum</strain>
    </source>
</reference>
<sequence>MAMENNSLMPSQRVEKRVKLIPPDGGWGWMVLLGTAVSNIFNQSMLSLFSLLYGDHLEAMGHNTSGAAIVLSTMLFVANFGGPIAGAALKMTSPRMVAVGGMGLGFIQNSSFVAINSYFKLKKSRAVGLANVGTGVGQTLMPHLVRYLLENYGYQGACLLLSGLSLHGKVANMDKQQTANCMSAVALSDIAGRLVLPVFQDKYRIKARWMLIMTSVWLIVVRQVLAYQSSPMVLLAMSSIYGFGRSMVIVARNIAIAEHVRMDQVPAAVGLGMLTMGIIVPPTGYFLGWIRDYTDSFVASITAQNILLVILLVTWIPDMILMMMKEKQQKKKELEQIQLT</sequence>
<evidence type="ECO:0000313" key="2">
    <source>
        <dbReference type="Proteomes" id="UP001064048"/>
    </source>
</evidence>
<organism evidence="1 2">
    <name type="scientific">Choristoneura fumiferana</name>
    <name type="common">Spruce budworm moth</name>
    <name type="synonym">Archips fumiferana</name>
    <dbReference type="NCBI Taxonomy" id="7141"/>
    <lineage>
        <taxon>Eukaryota</taxon>
        <taxon>Metazoa</taxon>
        <taxon>Ecdysozoa</taxon>
        <taxon>Arthropoda</taxon>
        <taxon>Hexapoda</taxon>
        <taxon>Insecta</taxon>
        <taxon>Pterygota</taxon>
        <taxon>Neoptera</taxon>
        <taxon>Endopterygota</taxon>
        <taxon>Lepidoptera</taxon>
        <taxon>Glossata</taxon>
        <taxon>Ditrysia</taxon>
        <taxon>Tortricoidea</taxon>
        <taxon>Tortricidae</taxon>
        <taxon>Tortricinae</taxon>
        <taxon>Choristoneura</taxon>
    </lineage>
</organism>
<evidence type="ECO:0000313" key="1">
    <source>
        <dbReference type="EMBL" id="KAI8438349.1"/>
    </source>
</evidence>
<dbReference type="EMBL" id="CM046118">
    <property type="protein sequence ID" value="KAI8438349.1"/>
    <property type="molecule type" value="Genomic_DNA"/>
</dbReference>
<proteinExistence type="predicted"/>
<keyword evidence="2" id="KW-1185">Reference proteome</keyword>
<dbReference type="Proteomes" id="UP001064048">
    <property type="component" value="Chromosome 18"/>
</dbReference>
<name>A0ACC0KP88_CHOFU</name>